<dbReference type="GO" id="GO:0030154">
    <property type="term" value="P:cell differentiation"/>
    <property type="evidence" value="ECO:0007669"/>
    <property type="project" value="UniProtKB-KW"/>
</dbReference>
<dbReference type="GO" id="GO:0000981">
    <property type="term" value="F:DNA-binding transcription factor activity, RNA polymerase II-specific"/>
    <property type="evidence" value="ECO:0007669"/>
    <property type="project" value="InterPro"/>
</dbReference>
<dbReference type="PROSITE" id="PS50071">
    <property type="entry name" value="HOMEOBOX_2"/>
    <property type="match status" value="1"/>
</dbReference>
<evidence type="ECO:0000256" key="4">
    <source>
        <dbReference type="ARBA" id="ARBA00022902"/>
    </source>
</evidence>
<evidence type="ECO:0000256" key="10">
    <source>
        <dbReference type="ARBA" id="ARBA00038351"/>
    </source>
</evidence>
<reference evidence="16" key="1">
    <citation type="journal article" date="2002" name="Science">
        <title>The draft genome of Ciona intestinalis: insights into chordate and vertebrate origins.</title>
        <authorList>
            <person name="Dehal P."/>
            <person name="Satou Y."/>
            <person name="Campbell R.K."/>
            <person name="Chapman J."/>
            <person name="Degnan B."/>
            <person name="De Tomaso A."/>
            <person name="Davidson B."/>
            <person name="Di Gregorio A."/>
            <person name="Gelpke M."/>
            <person name="Goodstein D.M."/>
            <person name="Harafuji N."/>
            <person name="Hastings K.E."/>
            <person name="Ho I."/>
            <person name="Hotta K."/>
            <person name="Huang W."/>
            <person name="Kawashima T."/>
            <person name="Lemaire P."/>
            <person name="Martinez D."/>
            <person name="Meinertzhagen I.A."/>
            <person name="Necula S."/>
            <person name="Nonaka M."/>
            <person name="Putnam N."/>
            <person name="Rash S."/>
            <person name="Saiga H."/>
            <person name="Satake M."/>
            <person name="Terry A."/>
            <person name="Yamada L."/>
            <person name="Wang H.G."/>
            <person name="Awazu S."/>
            <person name="Azumi K."/>
            <person name="Boore J."/>
            <person name="Branno M."/>
            <person name="Chin-Bow S."/>
            <person name="DeSantis R."/>
            <person name="Doyle S."/>
            <person name="Francino P."/>
            <person name="Keys D.N."/>
            <person name="Haga S."/>
            <person name="Hayashi H."/>
            <person name="Hino K."/>
            <person name="Imai K.S."/>
            <person name="Inaba K."/>
            <person name="Kano S."/>
            <person name="Kobayashi K."/>
            <person name="Kobayashi M."/>
            <person name="Lee B.I."/>
            <person name="Makabe K.W."/>
            <person name="Manohar C."/>
            <person name="Matassi G."/>
            <person name="Medina M."/>
            <person name="Mochizuki Y."/>
            <person name="Mount S."/>
            <person name="Morishita T."/>
            <person name="Miura S."/>
            <person name="Nakayama A."/>
            <person name="Nishizaka S."/>
            <person name="Nomoto H."/>
            <person name="Ohta F."/>
            <person name="Oishi K."/>
            <person name="Rigoutsos I."/>
            <person name="Sano M."/>
            <person name="Sasaki A."/>
            <person name="Sasakura Y."/>
            <person name="Shoguchi E."/>
            <person name="Shin-i T."/>
            <person name="Spagnuolo A."/>
            <person name="Stainier D."/>
            <person name="Suzuki M.M."/>
            <person name="Tassy O."/>
            <person name="Takatori N."/>
            <person name="Tokuoka M."/>
            <person name="Yagi K."/>
            <person name="Yoshizaki F."/>
            <person name="Wada S."/>
            <person name="Zhang C."/>
            <person name="Hyatt P.D."/>
            <person name="Larimer F."/>
            <person name="Detter C."/>
            <person name="Doggett N."/>
            <person name="Glavina T."/>
            <person name="Hawkins T."/>
            <person name="Richardson P."/>
            <person name="Lucas S."/>
            <person name="Kohara Y."/>
            <person name="Levine M."/>
            <person name="Satoh N."/>
            <person name="Rokhsar D.S."/>
        </authorList>
    </citation>
    <scope>NUCLEOTIDE SEQUENCE [LARGE SCALE GENOMIC DNA]</scope>
</reference>
<comment type="subcellular location">
    <subcellularLocation>
        <location evidence="1 11 12">Nucleus</location>
    </subcellularLocation>
</comment>
<dbReference type="InterPro" id="IPR009057">
    <property type="entry name" value="Homeodomain-like_sf"/>
</dbReference>
<dbReference type="InterPro" id="IPR001356">
    <property type="entry name" value="HD"/>
</dbReference>
<dbReference type="GeneTree" id="ENSGT00940000161420"/>
<feature type="DNA-binding region" description="Homeobox" evidence="11">
    <location>
        <begin position="133"/>
        <end position="192"/>
    </location>
</feature>
<keyword evidence="4" id="KW-0524">Neurogenesis</keyword>
<keyword evidence="16" id="KW-1185">Reference proteome</keyword>
<dbReference type="GO" id="GO:1990837">
    <property type="term" value="F:sequence-specific double-stranded DNA binding"/>
    <property type="evidence" value="ECO:0000318"/>
    <property type="project" value="GO_Central"/>
</dbReference>
<reference evidence="15" key="3">
    <citation type="submission" date="2025-08" db="UniProtKB">
        <authorList>
            <consortium name="Ensembl"/>
        </authorList>
    </citation>
    <scope>IDENTIFICATION</scope>
</reference>
<evidence type="ECO:0000256" key="1">
    <source>
        <dbReference type="ARBA" id="ARBA00004123"/>
    </source>
</evidence>
<protein>
    <recommendedName>
        <fullName evidence="14">Homeobox domain-containing protein</fullName>
    </recommendedName>
</protein>
<reference evidence="15" key="2">
    <citation type="journal article" date="2008" name="Genome Biol.">
        <title>Improved genome assembly and evidence-based global gene model set for the chordate Ciona intestinalis: new insight into intron and operon populations.</title>
        <authorList>
            <person name="Satou Y."/>
            <person name="Mineta K."/>
            <person name="Ogasawara M."/>
            <person name="Sasakura Y."/>
            <person name="Shoguchi E."/>
            <person name="Ueno K."/>
            <person name="Yamada L."/>
            <person name="Matsumoto J."/>
            <person name="Wasserscheid J."/>
            <person name="Dewar K."/>
            <person name="Wiley G.B."/>
            <person name="Macmil S.L."/>
            <person name="Roe B.A."/>
            <person name="Zeller R.W."/>
            <person name="Hastings K.E."/>
            <person name="Lemaire P."/>
            <person name="Lindquist E."/>
            <person name="Endo T."/>
            <person name="Hotta K."/>
            <person name="Inaba K."/>
        </authorList>
    </citation>
    <scope>NUCLEOTIDE SEQUENCE [LARGE SCALE GENOMIC DNA]</scope>
    <source>
        <strain evidence="15">wild type</strain>
    </source>
</reference>
<dbReference type="Gene3D" id="1.10.10.60">
    <property type="entry name" value="Homeodomain-like"/>
    <property type="match status" value="1"/>
</dbReference>
<feature type="compositionally biased region" description="Basic residues" evidence="13">
    <location>
        <begin position="189"/>
        <end position="198"/>
    </location>
</feature>
<dbReference type="GO" id="GO:0005634">
    <property type="term" value="C:nucleus"/>
    <property type="evidence" value="ECO:0007669"/>
    <property type="project" value="UniProtKB-SubCell"/>
</dbReference>
<dbReference type="PANTHER" id="PTHR46799">
    <property type="entry name" value="HOMEOBOX PROTEIN UNC-4 HOMOLOG"/>
    <property type="match status" value="1"/>
</dbReference>
<evidence type="ECO:0000256" key="7">
    <source>
        <dbReference type="ARBA" id="ARBA00023155"/>
    </source>
</evidence>
<dbReference type="CDD" id="cd00086">
    <property type="entry name" value="homeodomain"/>
    <property type="match status" value="1"/>
</dbReference>
<keyword evidence="9 11" id="KW-0539">Nucleus</keyword>
<keyword evidence="2" id="KW-0217">Developmental protein</keyword>
<evidence type="ECO:0000256" key="12">
    <source>
        <dbReference type="RuleBase" id="RU000682"/>
    </source>
</evidence>
<evidence type="ECO:0000256" key="13">
    <source>
        <dbReference type="SAM" id="MobiDB-lite"/>
    </source>
</evidence>
<feature type="domain" description="Homeobox" evidence="14">
    <location>
        <begin position="131"/>
        <end position="191"/>
    </location>
</feature>
<dbReference type="PROSITE" id="PS00027">
    <property type="entry name" value="HOMEOBOX_1"/>
    <property type="match status" value="1"/>
</dbReference>
<dbReference type="SMART" id="SM00389">
    <property type="entry name" value="HOX"/>
    <property type="match status" value="1"/>
</dbReference>
<evidence type="ECO:0000256" key="3">
    <source>
        <dbReference type="ARBA" id="ARBA00022782"/>
    </source>
</evidence>
<dbReference type="Pfam" id="PF00046">
    <property type="entry name" value="Homeodomain"/>
    <property type="match status" value="1"/>
</dbReference>
<proteinExistence type="inferred from homology"/>
<evidence type="ECO:0000256" key="11">
    <source>
        <dbReference type="PROSITE-ProRule" id="PRU00108"/>
    </source>
</evidence>
<dbReference type="Ensembl" id="ENSCINT00000019608.3">
    <property type="protein sequence ID" value="ENSCINP00000019608.3"/>
    <property type="gene ID" value="ENSCING00000009645.3"/>
</dbReference>
<organism evidence="15 16">
    <name type="scientific">Ciona intestinalis</name>
    <name type="common">Transparent sea squirt</name>
    <name type="synonym">Ascidia intestinalis</name>
    <dbReference type="NCBI Taxonomy" id="7719"/>
    <lineage>
        <taxon>Eukaryota</taxon>
        <taxon>Metazoa</taxon>
        <taxon>Chordata</taxon>
        <taxon>Tunicata</taxon>
        <taxon>Ascidiacea</taxon>
        <taxon>Phlebobranchia</taxon>
        <taxon>Cionidae</taxon>
        <taxon>Ciona</taxon>
    </lineage>
</organism>
<evidence type="ECO:0000256" key="5">
    <source>
        <dbReference type="ARBA" id="ARBA00023015"/>
    </source>
</evidence>
<evidence type="ECO:0000256" key="8">
    <source>
        <dbReference type="ARBA" id="ARBA00023163"/>
    </source>
</evidence>
<evidence type="ECO:0000313" key="15">
    <source>
        <dbReference type="Ensembl" id="ENSCINP00000019608.3"/>
    </source>
</evidence>
<comment type="similarity">
    <text evidence="10">Belongs to the paired homeobox family. Unc-4 subfamily.</text>
</comment>
<evidence type="ECO:0000259" key="14">
    <source>
        <dbReference type="PROSITE" id="PS50071"/>
    </source>
</evidence>
<dbReference type="GO" id="GO:0007399">
    <property type="term" value="P:nervous system development"/>
    <property type="evidence" value="ECO:0007669"/>
    <property type="project" value="UniProtKB-KW"/>
</dbReference>
<dbReference type="PANTHER" id="PTHR46799:SF1">
    <property type="entry name" value="HOMEOBOX PROTEIN UNC-4 HOMOLOG"/>
    <property type="match status" value="1"/>
</dbReference>
<keyword evidence="8" id="KW-0804">Transcription</keyword>
<name>F6XHU3_CIOIN</name>
<keyword evidence="3" id="KW-0221">Differentiation</keyword>
<dbReference type="HOGENOM" id="CLU_1217114_0_0_1"/>
<keyword evidence="5" id="KW-0805">Transcription regulation</keyword>
<dbReference type="InterPro" id="IPR017970">
    <property type="entry name" value="Homeobox_CS"/>
</dbReference>
<feature type="compositionally biased region" description="Basic and acidic residues" evidence="13">
    <location>
        <begin position="219"/>
        <end position="228"/>
    </location>
</feature>
<accession>F6XHU3</accession>
<dbReference type="FunFam" id="1.10.10.60:FF:000057">
    <property type="entry name" value="Short stature homeobox 2"/>
    <property type="match status" value="1"/>
</dbReference>
<dbReference type="GO" id="GO:0010468">
    <property type="term" value="P:regulation of gene expression"/>
    <property type="evidence" value="ECO:0000318"/>
    <property type="project" value="GO_Central"/>
</dbReference>
<reference evidence="15" key="4">
    <citation type="submission" date="2025-09" db="UniProtKB">
        <authorList>
            <consortium name="Ensembl"/>
        </authorList>
    </citation>
    <scope>IDENTIFICATION</scope>
</reference>
<keyword evidence="7 11" id="KW-0371">Homeobox</keyword>
<feature type="region of interest" description="Disordered" evidence="13">
    <location>
        <begin position="189"/>
        <end position="228"/>
    </location>
</feature>
<evidence type="ECO:0000313" key="16">
    <source>
        <dbReference type="Proteomes" id="UP000008144"/>
    </source>
</evidence>
<evidence type="ECO:0000256" key="9">
    <source>
        <dbReference type="ARBA" id="ARBA00023242"/>
    </source>
</evidence>
<evidence type="ECO:0000256" key="2">
    <source>
        <dbReference type="ARBA" id="ARBA00022473"/>
    </source>
</evidence>
<dbReference type="SUPFAM" id="SSF46689">
    <property type="entry name" value="Homeodomain-like"/>
    <property type="match status" value="1"/>
</dbReference>
<evidence type="ECO:0000256" key="6">
    <source>
        <dbReference type="ARBA" id="ARBA00023125"/>
    </source>
</evidence>
<sequence>MNMFLSNPFLQMCYPSAISGQIKPETQVPPGFIKNNQTSPPYSLPYLFHSSSTESDKMSSSATECFSPVFTRRSTDTSYKTEMTSDASLSHQLPSDLWARNSFLSQCILQNSKEANSTDFYDDDSAENQQNKRRRTRTNFSTWQLEELEKAFGNSHYPDVYMREALALRLDLVESRVQVWFQNRRAKWRKREHTKKGPGRPPHNAQLTLCSGEPMDPSEIERREKMKQ</sequence>
<keyword evidence="6 11" id="KW-0238">DNA-binding</keyword>
<dbReference type="EMBL" id="EAAA01002068">
    <property type="status" value="NOT_ANNOTATED_CDS"/>
    <property type="molecule type" value="Genomic_DNA"/>
</dbReference>
<dbReference type="Proteomes" id="UP000008144">
    <property type="component" value="Chromosome 5"/>
</dbReference>
<dbReference type="InParanoid" id="F6XHU3"/>
<dbReference type="AlphaFoldDB" id="F6XHU3"/>